<name>A0ABV0B956_9SPHN</name>
<sequence length="327" mass="36326">MRPEPGGKTAALPRSLLHLQFLIDNGASPDVVLVRDEKMQSPVARAFPGKTCWLGRETVPGRSLSSLIAARRLNRAYYQGVEREIASLGIRHLILFLEGEPLERLLVRLPGIDTVELWEDGLSHYVDLTSDLWYAARGAVQAIAGFYPHRILHRRMDRGTVLVRDRFERANLVLKAPAAPADHRNEALIIGSPLVEDRILSADQHRDGVQTIAANSPVPVRYLPHPREDRARLGTALSAVANLTIEEDRAGLMDHAARHGYLAYLAPVSTGLLDLGRAERCFFVPRLFGLKHMAAVLSGWRANPIGVLESVEALRTELERLCSPHLR</sequence>
<organism evidence="1 2">
    <name type="scientific">Sphingomonas rustica</name>
    <dbReference type="NCBI Taxonomy" id="3103142"/>
    <lineage>
        <taxon>Bacteria</taxon>
        <taxon>Pseudomonadati</taxon>
        <taxon>Pseudomonadota</taxon>
        <taxon>Alphaproteobacteria</taxon>
        <taxon>Sphingomonadales</taxon>
        <taxon>Sphingomonadaceae</taxon>
        <taxon>Sphingomonas</taxon>
    </lineage>
</organism>
<dbReference type="RefSeq" id="WP_346247108.1">
    <property type="nucleotide sequence ID" value="NZ_JBDIZK010000007.1"/>
</dbReference>
<evidence type="ECO:0000313" key="1">
    <source>
        <dbReference type="EMBL" id="MEN3748094.1"/>
    </source>
</evidence>
<dbReference type="EMBL" id="JBDIZK010000007">
    <property type="protein sequence ID" value="MEN3748094.1"/>
    <property type="molecule type" value="Genomic_DNA"/>
</dbReference>
<proteinExistence type="predicted"/>
<evidence type="ECO:0000313" key="2">
    <source>
        <dbReference type="Proteomes" id="UP001427805"/>
    </source>
</evidence>
<reference evidence="1 2" key="1">
    <citation type="submission" date="2024-05" db="EMBL/GenBank/DDBJ databases">
        <title>Sphingomonas sp. HF-S3 16S ribosomal RNA gene Genome sequencing and assembly.</title>
        <authorList>
            <person name="Lee H."/>
        </authorList>
    </citation>
    <scope>NUCLEOTIDE SEQUENCE [LARGE SCALE GENOMIC DNA]</scope>
    <source>
        <strain evidence="1 2">HF-S3</strain>
    </source>
</reference>
<keyword evidence="2" id="KW-1185">Reference proteome</keyword>
<dbReference type="Proteomes" id="UP001427805">
    <property type="component" value="Unassembled WGS sequence"/>
</dbReference>
<protein>
    <submittedName>
        <fullName evidence="1">Uncharacterized protein</fullName>
    </submittedName>
</protein>
<comment type="caution">
    <text evidence="1">The sequence shown here is derived from an EMBL/GenBank/DDBJ whole genome shotgun (WGS) entry which is preliminary data.</text>
</comment>
<accession>A0ABV0B956</accession>
<gene>
    <name evidence="1" type="ORF">TPR58_13035</name>
</gene>